<keyword evidence="4 7" id="KW-0460">Magnesium</keyword>
<dbReference type="PIRSF" id="PIRSF031051">
    <property type="entry name" value="PyrdxlP_Pase_PHOSPHO2"/>
    <property type="match status" value="1"/>
</dbReference>
<feature type="active site" description="Proton donor" evidence="5">
    <location>
        <position position="11"/>
    </location>
</feature>
<sequence>MAAVVLIFDFDKTIIDCDSDDWVVAHLGGAALFQELLPTMSWNSLMDRMMSELHSQGKTIQDISDCLKTVPLHPETISAIKTAYALGCELRIVSDANKFFIETILNQHGLLEYFSEINTNPSFIDEYGKLRILPYHDFHSASHGCSNPCPPNMCKGLIIKRIQDLMSSEGKKRIIYIGDGKGDYCASLKLAEEDFMLPRKNFPVWGLITNNPSLLKAEIHEWIDAEELHKVIIKVISAALSAEDRTPESISMDWKYQSVSRLPHEAVPQVLRVPH</sequence>
<dbReference type="EMBL" id="JAUJYN010000008">
    <property type="protein sequence ID" value="KAK1265532.1"/>
    <property type="molecule type" value="Genomic_DNA"/>
</dbReference>
<dbReference type="Pfam" id="PF06888">
    <property type="entry name" value="Put_Phosphatase"/>
    <property type="match status" value="1"/>
</dbReference>
<protein>
    <submittedName>
        <fullName evidence="8">Inorganic pyrophosphatase 2</fullName>
    </submittedName>
</protein>
<feature type="binding site" evidence="7">
    <location>
        <position position="179"/>
    </location>
    <ligand>
        <name>Mg(2+)</name>
        <dbReference type="ChEBI" id="CHEBI:18420"/>
    </ligand>
</feature>
<evidence type="ECO:0000313" key="9">
    <source>
        <dbReference type="Proteomes" id="UP001179952"/>
    </source>
</evidence>
<dbReference type="GO" id="GO:0046872">
    <property type="term" value="F:metal ion binding"/>
    <property type="evidence" value="ECO:0007669"/>
    <property type="project" value="UniProtKB-KW"/>
</dbReference>
<dbReference type="PANTHER" id="PTHR20889">
    <property type="entry name" value="PHOSPHATASE, ORPHAN 1, 2"/>
    <property type="match status" value="1"/>
</dbReference>
<proteinExistence type="predicted"/>
<feature type="binding site" evidence="6">
    <location>
        <position position="20"/>
    </location>
    <ligand>
        <name>substrate</name>
    </ligand>
</feature>
<evidence type="ECO:0000256" key="6">
    <source>
        <dbReference type="PIRSR" id="PIRSR031051-2"/>
    </source>
</evidence>
<comment type="cofactor">
    <cofactor evidence="1 7">
        <name>Mg(2+)</name>
        <dbReference type="ChEBI" id="CHEBI:18420"/>
    </cofactor>
</comment>
<evidence type="ECO:0000256" key="2">
    <source>
        <dbReference type="ARBA" id="ARBA00022723"/>
    </source>
</evidence>
<dbReference type="Proteomes" id="UP001179952">
    <property type="component" value="Unassembled WGS sequence"/>
</dbReference>
<dbReference type="InterPro" id="IPR023214">
    <property type="entry name" value="HAD_sf"/>
</dbReference>
<dbReference type="InterPro" id="IPR006384">
    <property type="entry name" value="HAD_hydro_PyrdxlP_Pase-like"/>
</dbReference>
<feature type="active site" description="Nucleophile" evidence="5">
    <location>
        <position position="9"/>
    </location>
</feature>
<keyword evidence="3" id="KW-0378">Hydrolase</keyword>
<evidence type="ECO:0000256" key="7">
    <source>
        <dbReference type="PIRSR" id="PIRSR031051-3"/>
    </source>
</evidence>
<accession>A0AAV9ANB2</accession>
<evidence type="ECO:0000256" key="3">
    <source>
        <dbReference type="ARBA" id="ARBA00022801"/>
    </source>
</evidence>
<keyword evidence="9" id="KW-1185">Reference proteome</keyword>
<feature type="binding site" evidence="7">
    <location>
        <position position="9"/>
    </location>
    <ligand>
        <name>Mg(2+)</name>
        <dbReference type="ChEBI" id="CHEBI:18420"/>
    </ligand>
</feature>
<feature type="binding site" evidence="7">
    <location>
        <position position="11"/>
    </location>
    <ligand>
        <name>Mg(2+)</name>
        <dbReference type="ChEBI" id="CHEBI:18420"/>
    </ligand>
</feature>
<dbReference type="SUPFAM" id="SSF56784">
    <property type="entry name" value="HAD-like"/>
    <property type="match status" value="1"/>
</dbReference>
<dbReference type="NCBIfam" id="TIGR01488">
    <property type="entry name" value="HAD-SF-IB"/>
    <property type="match status" value="1"/>
</dbReference>
<reference evidence="8" key="1">
    <citation type="journal article" date="2023" name="Nat. Commun.">
        <title>Diploid and tetraploid genomes of Acorus and the evolution of monocots.</title>
        <authorList>
            <person name="Ma L."/>
            <person name="Liu K.W."/>
            <person name="Li Z."/>
            <person name="Hsiao Y.Y."/>
            <person name="Qi Y."/>
            <person name="Fu T."/>
            <person name="Tang G.D."/>
            <person name="Zhang D."/>
            <person name="Sun W.H."/>
            <person name="Liu D.K."/>
            <person name="Li Y."/>
            <person name="Chen G.Z."/>
            <person name="Liu X.D."/>
            <person name="Liao X.Y."/>
            <person name="Jiang Y.T."/>
            <person name="Yu X."/>
            <person name="Hao Y."/>
            <person name="Huang J."/>
            <person name="Zhao X.W."/>
            <person name="Ke S."/>
            <person name="Chen Y.Y."/>
            <person name="Wu W.L."/>
            <person name="Hsu J.L."/>
            <person name="Lin Y.F."/>
            <person name="Huang M.D."/>
            <person name="Li C.Y."/>
            <person name="Huang L."/>
            <person name="Wang Z.W."/>
            <person name="Zhao X."/>
            <person name="Zhong W.Y."/>
            <person name="Peng D.H."/>
            <person name="Ahmad S."/>
            <person name="Lan S."/>
            <person name="Zhang J.S."/>
            <person name="Tsai W.C."/>
            <person name="Van de Peer Y."/>
            <person name="Liu Z.J."/>
        </authorList>
    </citation>
    <scope>NUCLEOTIDE SEQUENCE</scope>
    <source>
        <strain evidence="8">SCP</strain>
    </source>
</reference>
<keyword evidence="2 7" id="KW-0479">Metal-binding</keyword>
<name>A0AAV9ANB2_ACOGR</name>
<evidence type="ECO:0000256" key="1">
    <source>
        <dbReference type="ARBA" id="ARBA00001946"/>
    </source>
</evidence>
<comment type="caution">
    <text evidence="8">The sequence shown here is derived from an EMBL/GenBank/DDBJ whole genome shotgun (WGS) entry which is preliminary data.</text>
</comment>
<evidence type="ECO:0000313" key="8">
    <source>
        <dbReference type="EMBL" id="KAK1265532.1"/>
    </source>
</evidence>
<evidence type="ECO:0000256" key="5">
    <source>
        <dbReference type="PIRSR" id="PIRSR031051-1"/>
    </source>
</evidence>
<dbReference type="InterPro" id="IPR036412">
    <property type="entry name" value="HAD-like_sf"/>
</dbReference>
<dbReference type="InterPro" id="IPR016965">
    <property type="entry name" value="Pase_PHOSPHO-typ"/>
</dbReference>
<feature type="binding site" evidence="6">
    <location>
        <position position="95"/>
    </location>
    <ligand>
        <name>substrate</name>
    </ligand>
</feature>
<organism evidence="8 9">
    <name type="scientific">Acorus gramineus</name>
    <name type="common">Dwarf sweet flag</name>
    <dbReference type="NCBI Taxonomy" id="55184"/>
    <lineage>
        <taxon>Eukaryota</taxon>
        <taxon>Viridiplantae</taxon>
        <taxon>Streptophyta</taxon>
        <taxon>Embryophyta</taxon>
        <taxon>Tracheophyta</taxon>
        <taxon>Spermatophyta</taxon>
        <taxon>Magnoliopsida</taxon>
        <taxon>Liliopsida</taxon>
        <taxon>Acoraceae</taxon>
        <taxon>Acorus</taxon>
    </lineage>
</organism>
<dbReference type="AlphaFoldDB" id="A0AAV9ANB2"/>
<reference evidence="8" key="2">
    <citation type="submission" date="2023-06" db="EMBL/GenBank/DDBJ databases">
        <authorList>
            <person name="Ma L."/>
            <person name="Liu K.-W."/>
            <person name="Li Z."/>
            <person name="Hsiao Y.-Y."/>
            <person name="Qi Y."/>
            <person name="Fu T."/>
            <person name="Tang G."/>
            <person name="Zhang D."/>
            <person name="Sun W.-H."/>
            <person name="Liu D.-K."/>
            <person name="Li Y."/>
            <person name="Chen G.-Z."/>
            <person name="Liu X.-D."/>
            <person name="Liao X.-Y."/>
            <person name="Jiang Y.-T."/>
            <person name="Yu X."/>
            <person name="Hao Y."/>
            <person name="Huang J."/>
            <person name="Zhao X.-W."/>
            <person name="Ke S."/>
            <person name="Chen Y.-Y."/>
            <person name="Wu W.-L."/>
            <person name="Hsu J.-L."/>
            <person name="Lin Y.-F."/>
            <person name="Huang M.-D."/>
            <person name="Li C.-Y."/>
            <person name="Huang L."/>
            <person name="Wang Z.-W."/>
            <person name="Zhao X."/>
            <person name="Zhong W.-Y."/>
            <person name="Peng D.-H."/>
            <person name="Ahmad S."/>
            <person name="Lan S."/>
            <person name="Zhang J.-S."/>
            <person name="Tsai W.-C."/>
            <person name="Van De Peer Y."/>
            <person name="Liu Z.-J."/>
        </authorList>
    </citation>
    <scope>NUCLEOTIDE SEQUENCE</scope>
    <source>
        <strain evidence="8">SCP</strain>
        <tissue evidence="8">Leaves</tissue>
    </source>
</reference>
<evidence type="ECO:0000256" key="4">
    <source>
        <dbReference type="ARBA" id="ARBA00022842"/>
    </source>
</evidence>
<dbReference type="PANTHER" id="PTHR20889:SF12">
    <property type="entry name" value="LP01149P"/>
    <property type="match status" value="1"/>
</dbReference>
<gene>
    <name evidence="8" type="ORF">QJS04_geneDACA018141</name>
</gene>
<dbReference type="Gene3D" id="3.40.50.1000">
    <property type="entry name" value="HAD superfamily/HAD-like"/>
    <property type="match status" value="1"/>
</dbReference>
<dbReference type="GO" id="GO:0016791">
    <property type="term" value="F:phosphatase activity"/>
    <property type="evidence" value="ECO:0007669"/>
    <property type="project" value="InterPro"/>
</dbReference>
<dbReference type="NCBIfam" id="TIGR01489">
    <property type="entry name" value="DKMTPPase-SF"/>
    <property type="match status" value="1"/>
</dbReference>